<protein>
    <recommendedName>
        <fullName evidence="1">acetate--CoA ligase</fullName>
        <ecNumber evidence="1">6.2.1.1</ecNumber>
    </recommendedName>
</protein>
<dbReference type="Gene3D" id="3.30.300.30">
    <property type="match status" value="1"/>
</dbReference>
<keyword evidence="4" id="KW-1185">Reference proteome</keyword>
<dbReference type="EC" id="6.2.1.1" evidence="1"/>
<feature type="domain" description="AMP-binding enzyme C-terminal" evidence="2">
    <location>
        <begin position="111"/>
        <end position="191"/>
    </location>
</feature>
<sequence>MTNCKPGSATPPLPGISAKIVDDDDDLGRAVEGAEQTTGYLVLDEPWPAMPRGIWGDAERFKETYWSRFAERQGWYIAGDGARYGTDGEIWVLGRIDDEMNVSGHRISTDEVESALVGHAGVALAAVVGATDEHTGQGICAFVILKSHAAELSHEQMVDELRAEVSTEISPIAKPLEIHVVPELPKTRSGKIMRRLLRDVAEGRELGGTSTLVDPSVFEALRTSK</sequence>
<evidence type="ECO:0000313" key="4">
    <source>
        <dbReference type="Proteomes" id="UP000466931"/>
    </source>
</evidence>
<dbReference type="InterPro" id="IPR042099">
    <property type="entry name" value="ANL_N_sf"/>
</dbReference>
<evidence type="ECO:0000259" key="2">
    <source>
        <dbReference type="Pfam" id="PF13193"/>
    </source>
</evidence>
<accession>A0A7I7Y5E9</accession>
<dbReference type="InterPro" id="IPR025110">
    <property type="entry name" value="AMP-bd_C"/>
</dbReference>
<dbReference type="EMBL" id="AP022612">
    <property type="protein sequence ID" value="BBZ36906.1"/>
    <property type="molecule type" value="Genomic_DNA"/>
</dbReference>
<dbReference type="Gene3D" id="3.40.50.12780">
    <property type="entry name" value="N-terminal domain of ligase-like"/>
    <property type="match status" value="1"/>
</dbReference>
<gene>
    <name evidence="3" type="ORF">MCNF_55110</name>
</gene>
<dbReference type="Pfam" id="PF13193">
    <property type="entry name" value="AMP-binding_C"/>
    <property type="match status" value="1"/>
</dbReference>
<dbReference type="SUPFAM" id="SSF56801">
    <property type="entry name" value="Acetyl-CoA synthetase-like"/>
    <property type="match status" value="1"/>
</dbReference>
<proteinExistence type="predicted"/>
<organism evidence="3 4">
    <name type="scientific">Mycolicibacterium confluentis</name>
    <dbReference type="NCBI Taxonomy" id="28047"/>
    <lineage>
        <taxon>Bacteria</taxon>
        <taxon>Bacillati</taxon>
        <taxon>Actinomycetota</taxon>
        <taxon>Actinomycetes</taxon>
        <taxon>Mycobacteriales</taxon>
        <taxon>Mycobacteriaceae</taxon>
        <taxon>Mycolicibacterium</taxon>
    </lineage>
</organism>
<dbReference type="Proteomes" id="UP000466931">
    <property type="component" value="Chromosome"/>
</dbReference>
<dbReference type="PANTHER" id="PTHR24095:SF14">
    <property type="entry name" value="ACETYL-COENZYME A SYNTHETASE 1"/>
    <property type="match status" value="1"/>
</dbReference>
<dbReference type="GO" id="GO:0006085">
    <property type="term" value="P:acetyl-CoA biosynthetic process"/>
    <property type="evidence" value="ECO:0007669"/>
    <property type="project" value="TreeGrafter"/>
</dbReference>
<reference evidence="3" key="2">
    <citation type="submission" date="2020-02" db="EMBL/GenBank/DDBJ databases">
        <authorList>
            <person name="Matsumoto Y."/>
            <person name="Motooka D."/>
            <person name="Nakamura S."/>
        </authorList>
    </citation>
    <scope>NUCLEOTIDE SEQUENCE</scope>
    <source>
        <strain evidence="3">JCM 13671</strain>
    </source>
</reference>
<dbReference type="InterPro" id="IPR045851">
    <property type="entry name" value="AMP-bd_C_sf"/>
</dbReference>
<dbReference type="PANTHER" id="PTHR24095">
    <property type="entry name" value="ACETYL-COENZYME A SYNTHETASE"/>
    <property type="match status" value="1"/>
</dbReference>
<evidence type="ECO:0000256" key="1">
    <source>
        <dbReference type="ARBA" id="ARBA00013275"/>
    </source>
</evidence>
<evidence type="ECO:0000313" key="3">
    <source>
        <dbReference type="EMBL" id="BBZ36906.1"/>
    </source>
</evidence>
<dbReference type="GO" id="GO:0003987">
    <property type="term" value="F:acetate-CoA ligase activity"/>
    <property type="evidence" value="ECO:0007669"/>
    <property type="project" value="UniProtKB-EC"/>
</dbReference>
<dbReference type="GO" id="GO:0005829">
    <property type="term" value="C:cytosol"/>
    <property type="evidence" value="ECO:0007669"/>
    <property type="project" value="TreeGrafter"/>
</dbReference>
<reference evidence="3" key="1">
    <citation type="journal article" date="2019" name="Emerg. Microbes Infect.">
        <title>Comprehensive subspecies identification of 175 nontuberculous mycobacteria species based on 7547 genomic profiles.</title>
        <authorList>
            <person name="Matsumoto Y."/>
            <person name="Kinjo T."/>
            <person name="Motooka D."/>
            <person name="Nabeya D."/>
            <person name="Jung N."/>
            <person name="Uechi K."/>
            <person name="Horii T."/>
            <person name="Iida T."/>
            <person name="Fujita J."/>
            <person name="Nakamura S."/>
        </authorList>
    </citation>
    <scope>NUCLEOTIDE SEQUENCE [LARGE SCALE GENOMIC DNA]</scope>
    <source>
        <strain evidence="3">JCM 13671</strain>
    </source>
</reference>
<dbReference type="AlphaFoldDB" id="A0A7I7Y5E9"/>
<name>A0A7I7Y5E9_9MYCO</name>